<reference evidence="1 2" key="1">
    <citation type="journal article" date="2019" name="Nat. Med.">
        <title>A library of human gut bacterial isolates paired with longitudinal multiomics data enables mechanistic microbiome research.</title>
        <authorList>
            <person name="Poyet M."/>
            <person name="Groussin M."/>
            <person name="Gibbons S.M."/>
            <person name="Avila-Pacheco J."/>
            <person name="Jiang X."/>
            <person name="Kearney S.M."/>
            <person name="Perrotta A.R."/>
            <person name="Berdy B."/>
            <person name="Zhao S."/>
            <person name="Lieberman T.D."/>
            <person name="Swanson P.K."/>
            <person name="Smith M."/>
            <person name="Roesemann S."/>
            <person name="Alexander J.E."/>
            <person name="Rich S.A."/>
            <person name="Livny J."/>
            <person name="Vlamakis H."/>
            <person name="Clish C."/>
            <person name="Bullock K."/>
            <person name="Deik A."/>
            <person name="Scott J."/>
            <person name="Pierce K.A."/>
            <person name="Xavier R.J."/>
            <person name="Alm E.J."/>
        </authorList>
    </citation>
    <scope>NUCLEOTIDE SEQUENCE [LARGE SCALE GENOMIC DNA]</scope>
    <source>
        <strain evidence="1 2">BIOML-A1</strain>
    </source>
</reference>
<protein>
    <submittedName>
        <fullName evidence="1">Uncharacterized protein</fullName>
    </submittedName>
</protein>
<name>A0A844DSA1_9FIRM</name>
<dbReference type="AlphaFoldDB" id="A0A844DSA1"/>
<accession>A0A844DSA1</accession>
<evidence type="ECO:0000313" key="1">
    <source>
        <dbReference type="EMBL" id="MSC62033.1"/>
    </source>
</evidence>
<organism evidence="1 2">
    <name type="scientific">Faecalibacterium prausnitzii</name>
    <dbReference type="NCBI Taxonomy" id="853"/>
    <lineage>
        <taxon>Bacteria</taxon>
        <taxon>Bacillati</taxon>
        <taxon>Bacillota</taxon>
        <taxon>Clostridia</taxon>
        <taxon>Eubacteriales</taxon>
        <taxon>Oscillospiraceae</taxon>
        <taxon>Faecalibacterium</taxon>
    </lineage>
</organism>
<dbReference type="EMBL" id="WKQN01000001">
    <property type="protein sequence ID" value="MSC62033.1"/>
    <property type="molecule type" value="Genomic_DNA"/>
</dbReference>
<gene>
    <name evidence="1" type="ORF">GKD95_01440</name>
</gene>
<proteinExistence type="predicted"/>
<sequence>MTTKNVQGHTFSPDRQVFWHKVECKKVRTGKPDGLFCTRSEIPPVRYSADSCEGEQPEEEKALHPISLIQQEEKDFSLKKRSSLSVTIL</sequence>
<dbReference type="RefSeq" id="WP_154276241.1">
    <property type="nucleotide sequence ID" value="NZ_WKQN01000001.1"/>
</dbReference>
<evidence type="ECO:0000313" key="2">
    <source>
        <dbReference type="Proteomes" id="UP000461506"/>
    </source>
</evidence>
<dbReference type="Proteomes" id="UP000461506">
    <property type="component" value="Unassembled WGS sequence"/>
</dbReference>
<comment type="caution">
    <text evidence="1">The sequence shown here is derived from an EMBL/GenBank/DDBJ whole genome shotgun (WGS) entry which is preliminary data.</text>
</comment>